<name>A0A2P7AUV8_9HYPH</name>
<keyword evidence="3" id="KW-1185">Reference proteome</keyword>
<protein>
    <recommendedName>
        <fullName evidence="1">Helix-turn-helix domain-containing protein</fullName>
    </recommendedName>
</protein>
<dbReference type="InterPro" id="IPR036388">
    <property type="entry name" value="WH-like_DNA-bd_sf"/>
</dbReference>
<comment type="caution">
    <text evidence="2">The sequence shown here is derived from an EMBL/GenBank/DDBJ whole genome shotgun (WGS) entry which is preliminary data.</text>
</comment>
<evidence type="ECO:0000313" key="3">
    <source>
        <dbReference type="Proteomes" id="UP000241158"/>
    </source>
</evidence>
<dbReference type="Pfam" id="PF12728">
    <property type="entry name" value="HTH_17"/>
    <property type="match status" value="1"/>
</dbReference>
<proteinExistence type="predicted"/>
<sequence length="76" mass="8797">MLHRHLTNNGKDDDTMNIQSQVYSIKEFCKAFGISEPTFYNWRKKGLAPKVMQVGGRTLIAIDAVNEWRRERENAA</sequence>
<dbReference type="InterPro" id="IPR009061">
    <property type="entry name" value="DNA-bd_dom_put_sf"/>
</dbReference>
<dbReference type="Gene3D" id="1.10.10.10">
    <property type="entry name" value="Winged helix-like DNA-binding domain superfamily/Winged helix DNA-binding domain"/>
    <property type="match status" value="1"/>
</dbReference>
<feature type="domain" description="Helix-turn-helix" evidence="1">
    <location>
        <begin position="22"/>
        <end position="72"/>
    </location>
</feature>
<dbReference type="InterPro" id="IPR041657">
    <property type="entry name" value="HTH_17"/>
</dbReference>
<organism evidence="2 3">
    <name type="scientific">Phyllobacterium endophyticum</name>
    <dbReference type="NCBI Taxonomy" id="1149773"/>
    <lineage>
        <taxon>Bacteria</taxon>
        <taxon>Pseudomonadati</taxon>
        <taxon>Pseudomonadota</taxon>
        <taxon>Alphaproteobacteria</taxon>
        <taxon>Hyphomicrobiales</taxon>
        <taxon>Phyllobacteriaceae</taxon>
        <taxon>Phyllobacterium</taxon>
    </lineage>
</organism>
<evidence type="ECO:0000313" key="2">
    <source>
        <dbReference type="EMBL" id="PSH58012.1"/>
    </source>
</evidence>
<dbReference type="Proteomes" id="UP000241158">
    <property type="component" value="Unassembled WGS sequence"/>
</dbReference>
<accession>A0A2P7AUV8</accession>
<dbReference type="SUPFAM" id="SSF46955">
    <property type="entry name" value="Putative DNA-binding domain"/>
    <property type="match status" value="1"/>
</dbReference>
<dbReference type="EMBL" id="PGGN01000002">
    <property type="protein sequence ID" value="PSH58012.1"/>
    <property type="molecule type" value="Genomic_DNA"/>
</dbReference>
<dbReference type="AlphaFoldDB" id="A0A2P7AUV8"/>
<reference evidence="3" key="1">
    <citation type="submission" date="2017-11" db="EMBL/GenBank/DDBJ databases">
        <authorList>
            <person name="Kuznetsova I."/>
            <person name="Sazanova A."/>
            <person name="Chirak E."/>
            <person name="Safronova V."/>
            <person name="Willems A."/>
        </authorList>
    </citation>
    <scope>NUCLEOTIDE SEQUENCE [LARGE SCALE GENOMIC DNA]</scope>
    <source>
        <strain evidence="3">PEPV15</strain>
    </source>
</reference>
<evidence type="ECO:0000259" key="1">
    <source>
        <dbReference type="Pfam" id="PF12728"/>
    </source>
</evidence>
<gene>
    <name evidence="2" type="ORF">CU100_10115</name>
</gene>